<name>A0A2X3L092_9BACT</name>
<proteinExistence type="predicted"/>
<gene>
    <name evidence="1" type="ORF">BARAN1_0155</name>
</gene>
<dbReference type="KEGG" id="bana:BARAN1_0155"/>
<dbReference type="Proteomes" id="UP000249818">
    <property type="component" value="Chromosome BARAN1"/>
</dbReference>
<organism evidence="1 2">
    <name type="scientific">Candidatus Bipolaricaulis anaerobius</name>
    <dbReference type="NCBI Taxonomy" id="2026885"/>
    <lineage>
        <taxon>Bacteria</taxon>
        <taxon>Candidatus Bipolaricaulota</taxon>
        <taxon>Candidatus Bipolaricaulia</taxon>
        <taxon>Candidatus Bipolaricaulales</taxon>
        <taxon>Candidatus Bipolaricaulaceae</taxon>
        <taxon>Candidatus Bipolaricaulis</taxon>
    </lineage>
</organism>
<reference evidence="2" key="1">
    <citation type="submission" date="2018-05" db="EMBL/GenBank/DDBJ databases">
        <authorList>
            <person name="Hao L."/>
        </authorList>
    </citation>
    <scope>NUCLEOTIDE SEQUENCE [LARGE SCALE GENOMIC DNA]</scope>
</reference>
<evidence type="ECO:0000313" key="2">
    <source>
        <dbReference type="Proteomes" id="UP000249818"/>
    </source>
</evidence>
<evidence type="ECO:0000313" key="1">
    <source>
        <dbReference type="EMBL" id="SQD92180.1"/>
    </source>
</evidence>
<sequence>MVGTDRTRPGADRLAGQVQVLAHVARIHGDHLVRGHAVPPLRAVGDGCPREHDRRLAHELLPQAPRGNLRREVWIRTKEYERVVKGEVPVQSRCEARDPVHDEVRLKRVTRPRRGHGAQAGHPVTYDPLHALDGPQEERELLQGERIRGEPAAAAAGGDGIAEGNLAHTKRLRIGELHDGRPVRRGPLERGMGDPLPLVGLDLLRPRPGCSLQELATKCDFVHRALLPLRGYPSLPWTGAPPHRAGTIPNAGLFAVPAALAKLAGGKSSVP</sequence>
<protein>
    <submittedName>
        <fullName evidence="1">Uncharacterized protein</fullName>
    </submittedName>
</protein>
<accession>A0A2X3L092</accession>
<dbReference type="EMBL" id="LS483254">
    <property type="protein sequence ID" value="SQD92180.1"/>
    <property type="molecule type" value="Genomic_DNA"/>
</dbReference>
<dbReference type="AlphaFoldDB" id="A0A2X3L092"/>
<keyword evidence="2" id="KW-1185">Reference proteome</keyword>